<dbReference type="FunCoup" id="A0A6J0BAE6">
    <property type="interactions" value="1421"/>
</dbReference>
<dbReference type="InParanoid" id="A0A6J0BAE6"/>
<gene>
    <name evidence="10" type="primary">LOC107218531</name>
</gene>
<dbReference type="Gene3D" id="1.20.5.170">
    <property type="match status" value="1"/>
</dbReference>
<comment type="similarity">
    <text evidence="2">Belongs to the MAD1 family.</text>
</comment>
<dbReference type="GO" id="GO:0007094">
    <property type="term" value="P:mitotic spindle assembly checkpoint signaling"/>
    <property type="evidence" value="ECO:0007669"/>
    <property type="project" value="InterPro"/>
</dbReference>
<keyword evidence="6" id="KW-0131">Cell cycle</keyword>
<dbReference type="GO" id="GO:0051301">
    <property type="term" value="P:cell division"/>
    <property type="evidence" value="ECO:0007669"/>
    <property type="project" value="UniProtKB-KW"/>
</dbReference>
<evidence type="ECO:0000256" key="5">
    <source>
        <dbReference type="ARBA" id="ARBA00023242"/>
    </source>
</evidence>
<name>A0A6J0BAE6_NEOLC</name>
<evidence type="ECO:0000256" key="3">
    <source>
        <dbReference type="ARBA" id="ARBA00022618"/>
    </source>
</evidence>
<dbReference type="AlphaFoldDB" id="A0A6J0BAE6"/>
<keyword evidence="5" id="KW-0539">Nucleus</keyword>
<feature type="compositionally biased region" description="Basic and acidic residues" evidence="8">
    <location>
        <begin position="53"/>
        <end position="66"/>
    </location>
</feature>
<organism evidence="10">
    <name type="scientific">Neodiprion lecontei</name>
    <name type="common">Redheaded pine sawfly</name>
    <dbReference type="NCBI Taxonomy" id="441921"/>
    <lineage>
        <taxon>Eukaryota</taxon>
        <taxon>Metazoa</taxon>
        <taxon>Ecdysozoa</taxon>
        <taxon>Arthropoda</taxon>
        <taxon>Hexapoda</taxon>
        <taxon>Insecta</taxon>
        <taxon>Pterygota</taxon>
        <taxon>Neoptera</taxon>
        <taxon>Endopterygota</taxon>
        <taxon>Hymenoptera</taxon>
        <taxon>Tenthredinoidea</taxon>
        <taxon>Diprionidae</taxon>
        <taxon>Diprioninae</taxon>
        <taxon>Neodiprion</taxon>
    </lineage>
</organism>
<dbReference type="Gene3D" id="3.30.457.60">
    <property type="match status" value="1"/>
</dbReference>
<dbReference type="GO" id="GO:0051315">
    <property type="term" value="P:attachment of mitotic spindle microtubules to kinetochore"/>
    <property type="evidence" value="ECO:0007669"/>
    <property type="project" value="TreeGrafter"/>
</dbReference>
<keyword evidence="9" id="KW-1185">Reference proteome</keyword>
<dbReference type="RefSeq" id="XP_015511919.1">
    <property type="nucleotide sequence ID" value="XM_015656433.2"/>
</dbReference>
<evidence type="ECO:0000256" key="1">
    <source>
        <dbReference type="ARBA" id="ARBA00004123"/>
    </source>
</evidence>
<keyword evidence="4" id="KW-0498">Mitosis</keyword>
<dbReference type="Gene3D" id="6.10.250.90">
    <property type="match status" value="1"/>
</dbReference>
<feature type="coiled-coil region" evidence="7">
    <location>
        <begin position="132"/>
        <end position="159"/>
    </location>
</feature>
<dbReference type="PANTHER" id="PTHR23168">
    <property type="entry name" value="MITOTIC SPINDLE ASSEMBLY CHECKPOINT PROTEIN MAD1 MITOTIC ARREST DEFICIENT-LIKE PROTEIN 1"/>
    <property type="match status" value="1"/>
</dbReference>
<keyword evidence="7" id="KW-0175">Coiled coil</keyword>
<dbReference type="Proteomes" id="UP000829291">
    <property type="component" value="Chromosome 6"/>
</dbReference>
<dbReference type="GO" id="GO:0000776">
    <property type="term" value="C:kinetochore"/>
    <property type="evidence" value="ECO:0007669"/>
    <property type="project" value="TreeGrafter"/>
</dbReference>
<dbReference type="GeneID" id="107218531"/>
<evidence type="ECO:0000256" key="4">
    <source>
        <dbReference type="ARBA" id="ARBA00022776"/>
    </source>
</evidence>
<feature type="coiled-coil region" evidence="7">
    <location>
        <begin position="212"/>
        <end position="348"/>
    </location>
</feature>
<protein>
    <submittedName>
        <fullName evidence="10">Mitotic spindle assembly checkpoint protein MAD1</fullName>
    </submittedName>
</protein>
<evidence type="ECO:0000313" key="9">
    <source>
        <dbReference type="Proteomes" id="UP000829291"/>
    </source>
</evidence>
<evidence type="ECO:0000256" key="6">
    <source>
        <dbReference type="ARBA" id="ARBA00023306"/>
    </source>
</evidence>
<comment type="subcellular location">
    <subcellularLocation>
        <location evidence="1">Nucleus</location>
    </subcellularLocation>
</comment>
<feature type="coiled-coil region" evidence="7">
    <location>
        <begin position="490"/>
        <end position="551"/>
    </location>
</feature>
<dbReference type="InterPro" id="IPR008672">
    <property type="entry name" value="Mad1"/>
</dbReference>
<dbReference type="KEGG" id="nlo:107218531"/>
<dbReference type="GO" id="GO:0005635">
    <property type="term" value="C:nuclear envelope"/>
    <property type="evidence" value="ECO:0007669"/>
    <property type="project" value="TreeGrafter"/>
</dbReference>
<proteinExistence type="inferred from homology"/>
<evidence type="ECO:0000256" key="7">
    <source>
        <dbReference type="SAM" id="Coils"/>
    </source>
</evidence>
<dbReference type="CTD" id="35954"/>
<reference evidence="10" key="1">
    <citation type="submission" date="2025-08" db="UniProtKB">
        <authorList>
            <consortium name="RefSeq"/>
        </authorList>
    </citation>
    <scope>IDENTIFICATION</scope>
    <source>
        <tissue evidence="10">Thorax and Abdomen</tissue>
    </source>
</reference>
<evidence type="ECO:0000256" key="2">
    <source>
        <dbReference type="ARBA" id="ARBA00008029"/>
    </source>
</evidence>
<keyword evidence="3" id="KW-0132">Cell division</keyword>
<evidence type="ECO:0000313" key="10">
    <source>
        <dbReference type="RefSeq" id="XP_015511919.1"/>
    </source>
</evidence>
<dbReference type="OrthoDB" id="331602at2759"/>
<dbReference type="SUPFAM" id="SSF75704">
    <property type="entry name" value="Mitotic arrest deficient-like 1, Mad1"/>
    <property type="match status" value="1"/>
</dbReference>
<feature type="coiled-coil region" evidence="7">
    <location>
        <begin position="375"/>
        <end position="444"/>
    </location>
</feature>
<dbReference type="Pfam" id="PF05557">
    <property type="entry name" value="MAD"/>
    <property type="match status" value="2"/>
</dbReference>
<evidence type="ECO:0000256" key="8">
    <source>
        <dbReference type="SAM" id="MobiDB-lite"/>
    </source>
</evidence>
<dbReference type="PANTHER" id="PTHR23168:SF0">
    <property type="entry name" value="MITOTIC SPINDLE ASSEMBLY CHECKPOINT PROTEIN MAD1"/>
    <property type="match status" value="1"/>
</dbReference>
<dbReference type="GO" id="GO:0072686">
    <property type="term" value="C:mitotic spindle"/>
    <property type="evidence" value="ECO:0007669"/>
    <property type="project" value="TreeGrafter"/>
</dbReference>
<feature type="region of interest" description="Disordered" evidence="8">
    <location>
        <begin position="46"/>
        <end position="82"/>
    </location>
</feature>
<accession>A0A6J0BAE6</accession>
<sequence length="686" mass="78201">MGDDDPTCVVKMIKDLRSGSGGYQRNSLTSSGLRLSSASYIPSSSIISDIDNDDSKRTPKRPRLDETNTSLNRSSLDGAPGSPWEWRRLRGEVISLRTRLSHQEATVDQLHGVRRQMEQVFDKQKKLFEMQAEQDKQSIKLLEARLDMARQTTQEAIEAQTNAERETALVKMKLDQKTLALMNDNARLQDETRQANSQHRQQIPPSDCNEDVTEITQKLEATEKRILQLEESLREARSGQQKSELLELEVQNLKMKIEKLESERSLCEEGKAMAARAARASDLERELHAANKQVSTLRESVKGKLLLEEQICSMQQRVQHTEKLELRIANLEAQRAELLSQIREYESIGITGGPLALKKELQRLQQTELILTAEEGQLKSKMESAQRECQNLSKKYEEAKTIANDMTGVREKLNKLVSRLQKKMMLVTRERDSYRQQLDLYEKEMTVDGHSVLTERVPALERAIDGYRELVSKLESDLEAADDCVQKGQCQKLREEIERLKGELEHRALKGDFNCNARILHFKMNPAALAERQADEKYEALLREVEELRARTASGTLNLGPVGSSVQAQEIAELKQTHEIKITRLKEAFKAASQEYRQACYQLFGWRVDRTKEGRYKLSSQYAESPDDFLFFQVGEEGVDLLETDFSATLGSLIECHLQRQHSVPMFINAVQTELFSQQTAATVTS</sequence>